<keyword evidence="3" id="KW-1185">Reference proteome</keyword>
<feature type="transmembrane region" description="Helical" evidence="1">
    <location>
        <begin position="50"/>
        <end position="71"/>
    </location>
</feature>
<reference evidence="2 3" key="1">
    <citation type="submission" date="2019-02" db="EMBL/GenBank/DDBJ databases">
        <title>Deep-cultivation of Planctomycetes and their phenomic and genomic characterization uncovers novel biology.</title>
        <authorList>
            <person name="Wiegand S."/>
            <person name="Jogler M."/>
            <person name="Boedeker C."/>
            <person name="Pinto D."/>
            <person name="Vollmers J."/>
            <person name="Rivas-Marin E."/>
            <person name="Kohn T."/>
            <person name="Peeters S.H."/>
            <person name="Heuer A."/>
            <person name="Rast P."/>
            <person name="Oberbeckmann S."/>
            <person name="Bunk B."/>
            <person name="Jeske O."/>
            <person name="Meyerdierks A."/>
            <person name="Storesund J.E."/>
            <person name="Kallscheuer N."/>
            <person name="Luecker S."/>
            <person name="Lage O.M."/>
            <person name="Pohl T."/>
            <person name="Merkel B.J."/>
            <person name="Hornburger P."/>
            <person name="Mueller R.-W."/>
            <person name="Bruemmer F."/>
            <person name="Labrenz M."/>
            <person name="Spormann A.M."/>
            <person name="Op den Camp H."/>
            <person name="Overmann J."/>
            <person name="Amann R."/>
            <person name="Jetten M.S.M."/>
            <person name="Mascher T."/>
            <person name="Medema M.H."/>
            <person name="Devos D.P."/>
            <person name="Kaster A.-K."/>
            <person name="Ovreas L."/>
            <person name="Rohde M."/>
            <person name="Galperin M.Y."/>
            <person name="Jogler C."/>
        </authorList>
    </citation>
    <scope>NUCLEOTIDE SEQUENCE [LARGE SCALE GENOMIC DNA]</scope>
    <source>
        <strain evidence="2 3">Pla133</strain>
    </source>
</reference>
<evidence type="ECO:0000313" key="2">
    <source>
        <dbReference type="EMBL" id="QDU66524.1"/>
    </source>
</evidence>
<feature type="transmembrane region" description="Helical" evidence="1">
    <location>
        <begin position="274"/>
        <end position="292"/>
    </location>
</feature>
<feature type="transmembrane region" description="Helical" evidence="1">
    <location>
        <begin position="200"/>
        <end position="222"/>
    </location>
</feature>
<keyword evidence="1" id="KW-0812">Transmembrane</keyword>
<feature type="transmembrane region" description="Helical" evidence="1">
    <location>
        <begin position="251"/>
        <end position="267"/>
    </location>
</feature>
<name>A0A518BHU6_9BACT</name>
<proteinExistence type="predicted"/>
<evidence type="ECO:0000256" key="1">
    <source>
        <dbReference type="SAM" id="Phobius"/>
    </source>
</evidence>
<feature type="transmembrane region" description="Helical" evidence="1">
    <location>
        <begin position="77"/>
        <end position="95"/>
    </location>
</feature>
<feature type="transmembrane region" description="Helical" evidence="1">
    <location>
        <begin position="149"/>
        <end position="170"/>
    </location>
</feature>
<feature type="transmembrane region" description="Helical" evidence="1">
    <location>
        <begin position="116"/>
        <end position="137"/>
    </location>
</feature>
<dbReference type="RefSeq" id="WP_145064353.1">
    <property type="nucleotide sequence ID" value="NZ_CP036287.1"/>
</dbReference>
<keyword evidence="1" id="KW-1133">Transmembrane helix</keyword>
<dbReference type="KEGG" id="pbap:Pla133_16000"/>
<accession>A0A518BHU6</accession>
<dbReference type="Proteomes" id="UP000316921">
    <property type="component" value="Chromosome"/>
</dbReference>
<dbReference type="EMBL" id="CP036287">
    <property type="protein sequence ID" value="QDU66524.1"/>
    <property type="molecule type" value="Genomic_DNA"/>
</dbReference>
<evidence type="ECO:0000313" key="3">
    <source>
        <dbReference type="Proteomes" id="UP000316921"/>
    </source>
</evidence>
<organism evidence="2 3">
    <name type="scientific">Engelhardtia mirabilis</name>
    <dbReference type="NCBI Taxonomy" id="2528011"/>
    <lineage>
        <taxon>Bacteria</taxon>
        <taxon>Pseudomonadati</taxon>
        <taxon>Planctomycetota</taxon>
        <taxon>Planctomycetia</taxon>
        <taxon>Planctomycetia incertae sedis</taxon>
        <taxon>Engelhardtia</taxon>
    </lineage>
</organism>
<sequence length="297" mass="30222">MSPAAIGPAAEALAWSPDSIVAALGWLVSGACLLSLLPPGAPGLGERTEIAGAFAASFLLGSLLRAVATAVHANEAWTLAILALPVALALGLRGLGPRAMRPRRPLRADDPDGHGVRPLAAAGLSLGVVAVAMAPFLLGGGRRALDDALWSLAIAGTCAFALRASAVGVLQRRSMTLVLAAGAATLLENERALPPGQSTWVVVGLAMGLMMLPAAVFAGLAARLGDRRCWFLAVLAGLSGGLEVVADRPWMLVTAALALVPLILVVPRPSRRPMAVAAAVHAGLFLLLNWLGGNSPQ</sequence>
<protein>
    <submittedName>
        <fullName evidence="2">Uncharacterized protein</fullName>
    </submittedName>
</protein>
<dbReference type="AlphaFoldDB" id="A0A518BHU6"/>
<gene>
    <name evidence="2" type="ORF">Pla133_16000</name>
</gene>
<feature type="transmembrane region" description="Helical" evidence="1">
    <location>
        <begin position="20"/>
        <end position="38"/>
    </location>
</feature>
<keyword evidence="1" id="KW-0472">Membrane</keyword>